<dbReference type="Gene3D" id="1.10.418.10">
    <property type="entry name" value="Calponin-like domain"/>
    <property type="match status" value="1"/>
</dbReference>
<gene>
    <name evidence="2" type="primary">CNN1</name>
</gene>
<dbReference type="InterPro" id="IPR036872">
    <property type="entry name" value="CH_dom_sf"/>
</dbReference>
<sequence length="284" mass="31816">MPPQLRGPAYGLSAEVKNKLAQKYDHQREQELREWIEGVTGRRIGNNFMDGLKDGIILCEFINKLQPGSVKKVNESTQNWHQLENIGNFIKAITKYGVKPHDIFEANDLFENTNHTQVQSTLLALASMAKTKGNKVNVGVKYAEKQERRFEPEKLREGRNIIGLQVLPLLHRGVLLLSWAGRSRRPGGHPSPGRLWGTGCLALPRMYAGHCAWRPAALSGGCYCYTLYPDEETGAWRSRLTYRDCPHDTWPRWGSNPGSQAPGLGATYRPRDPPFLGLSVQSGA</sequence>
<evidence type="ECO:0000313" key="2">
    <source>
        <dbReference type="Ensembl" id="ENSFCTP00005051037.1"/>
    </source>
</evidence>
<dbReference type="Proteomes" id="UP000823872">
    <property type="component" value="Chromosome A2"/>
</dbReference>
<dbReference type="PRINTS" id="PR00888">
    <property type="entry name" value="SM22CALPONIN"/>
</dbReference>
<dbReference type="PANTHER" id="PTHR47385">
    <property type="entry name" value="CALPONIN"/>
    <property type="match status" value="1"/>
</dbReference>
<organism evidence="2 3">
    <name type="scientific">Felis catus</name>
    <name type="common">Cat</name>
    <name type="synonym">Felis silvestris catus</name>
    <dbReference type="NCBI Taxonomy" id="9685"/>
    <lineage>
        <taxon>Eukaryota</taxon>
        <taxon>Metazoa</taxon>
        <taxon>Chordata</taxon>
        <taxon>Craniata</taxon>
        <taxon>Vertebrata</taxon>
        <taxon>Euteleostomi</taxon>
        <taxon>Mammalia</taxon>
        <taxon>Eutheria</taxon>
        <taxon>Laurasiatheria</taxon>
        <taxon>Carnivora</taxon>
        <taxon>Feliformia</taxon>
        <taxon>Felidae</taxon>
        <taxon>Felinae</taxon>
        <taxon>Felis</taxon>
    </lineage>
</organism>
<dbReference type="GeneTree" id="ENSGT00940000159680"/>
<dbReference type="PROSITE" id="PS50021">
    <property type="entry name" value="CH"/>
    <property type="match status" value="1"/>
</dbReference>
<dbReference type="PANTHER" id="PTHR47385:SF12">
    <property type="entry name" value="CALPONIN-1"/>
    <property type="match status" value="1"/>
</dbReference>
<reference evidence="2 3" key="1">
    <citation type="submission" date="2021-02" db="EMBL/GenBank/DDBJ databases">
        <title>Safari Cat Assemblies.</title>
        <authorList>
            <person name="Bredemeyer K.R."/>
            <person name="Murphy W.J."/>
        </authorList>
    </citation>
    <scope>NUCLEOTIDE SEQUENCE [LARGE SCALE GENOMIC DNA]</scope>
</reference>
<name>A0ABI7ZVS7_FELCA</name>
<reference evidence="2" key="2">
    <citation type="submission" date="2025-08" db="UniProtKB">
        <authorList>
            <consortium name="Ensembl"/>
        </authorList>
    </citation>
    <scope>IDENTIFICATION</scope>
    <source>
        <strain evidence="2">breed Abyssinian</strain>
    </source>
</reference>
<dbReference type="Ensembl" id="ENSFCTT00005071990.1">
    <property type="protein sequence ID" value="ENSFCTP00005051037.1"/>
    <property type="gene ID" value="ENSFCTG00005025352.1"/>
</dbReference>
<dbReference type="InterPro" id="IPR001715">
    <property type="entry name" value="CH_dom"/>
</dbReference>
<dbReference type="Pfam" id="PF00307">
    <property type="entry name" value="CH"/>
    <property type="match status" value="1"/>
</dbReference>
<reference evidence="2" key="3">
    <citation type="submission" date="2025-09" db="UniProtKB">
        <authorList>
            <consortium name="Ensembl"/>
        </authorList>
    </citation>
    <scope>IDENTIFICATION</scope>
    <source>
        <strain evidence="2">breed Abyssinian</strain>
    </source>
</reference>
<dbReference type="InterPro" id="IPR001997">
    <property type="entry name" value="Calponin/LIMCH1"/>
</dbReference>
<feature type="domain" description="Calponin-homology (CH)" evidence="1">
    <location>
        <begin position="26"/>
        <end position="129"/>
    </location>
</feature>
<protein>
    <recommendedName>
        <fullName evidence="1">Calponin-homology (CH) domain-containing protein</fullName>
    </recommendedName>
</protein>
<dbReference type="CDD" id="cd21282">
    <property type="entry name" value="CH_CNN1"/>
    <property type="match status" value="1"/>
</dbReference>
<dbReference type="SUPFAM" id="SSF47576">
    <property type="entry name" value="Calponin-homology domain, CH-domain"/>
    <property type="match status" value="1"/>
</dbReference>
<accession>A0ABI7ZVS7</accession>
<dbReference type="InterPro" id="IPR003096">
    <property type="entry name" value="SM22_calponin"/>
</dbReference>
<dbReference type="PRINTS" id="PR00889">
    <property type="entry name" value="CALPONIN"/>
</dbReference>
<keyword evidence="3" id="KW-1185">Reference proteome</keyword>
<dbReference type="SMART" id="SM00033">
    <property type="entry name" value="CH"/>
    <property type="match status" value="1"/>
</dbReference>
<proteinExistence type="predicted"/>
<evidence type="ECO:0000259" key="1">
    <source>
        <dbReference type="PROSITE" id="PS50021"/>
    </source>
</evidence>
<evidence type="ECO:0000313" key="3">
    <source>
        <dbReference type="Proteomes" id="UP000823872"/>
    </source>
</evidence>
<dbReference type="InterPro" id="IPR050606">
    <property type="entry name" value="Calponin-like"/>
</dbReference>